<keyword evidence="2 7" id="KW-0349">Heme</keyword>
<reference evidence="8 9" key="1">
    <citation type="journal article" date="2019" name="Int. J. Syst. Evol. Microbiol.">
        <title>The Global Catalogue of Microorganisms (GCM) 10K type strain sequencing project: providing services to taxonomists for standard genome sequencing and annotation.</title>
        <authorList>
            <consortium name="The Broad Institute Genomics Platform"/>
            <consortium name="The Broad Institute Genome Sequencing Center for Infectious Disease"/>
            <person name="Wu L."/>
            <person name="Ma J."/>
        </authorList>
    </citation>
    <scope>NUCLEOTIDE SEQUENCE [LARGE SCALE GENOMIC DNA]</scope>
    <source>
        <strain evidence="8 9">JCM 16002</strain>
    </source>
</reference>
<dbReference type="InterPro" id="IPR001128">
    <property type="entry name" value="Cyt_P450"/>
</dbReference>
<evidence type="ECO:0000313" key="9">
    <source>
        <dbReference type="Proteomes" id="UP001500383"/>
    </source>
</evidence>
<dbReference type="PRINTS" id="PR00463">
    <property type="entry name" value="EP450I"/>
</dbReference>
<dbReference type="EMBL" id="BAAAQG010000008">
    <property type="protein sequence ID" value="GAA1709443.1"/>
    <property type="molecule type" value="Genomic_DNA"/>
</dbReference>
<dbReference type="Pfam" id="PF00067">
    <property type="entry name" value="p450"/>
    <property type="match status" value="1"/>
</dbReference>
<evidence type="ECO:0000256" key="4">
    <source>
        <dbReference type="ARBA" id="ARBA00023002"/>
    </source>
</evidence>
<comment type="similarity">
    <text evidence="1 7">Belongs to the cytochrome P450 family.</text>
</comment>
<comment type="caution">
    <text evidence="8">The sequence shown here is derived from an EMBL/GenBank/DDBJ whole genome shotgun (WGS) entry which is preliminary data.</text>
</comment>
<keyword evidence="3 7" id="KW-0479">Metal-binding</keyword>
<dbReference type="SUPFAM" id="SSF48264">
    <property type="entry name" value="Cytochrome P450"/>
    <property type="match status" value="1"/>
</dbReference>
<keyword evidence="9" id="KW-1185">Reference proteome</keyword>
<dbReference type="PANTHER" id="PTHR24291">
    <property type="entry name" value="CYTOCHROME P450 FAMILY 4"/>
    <property type="match status" value="1"/>
</dbReference>
<protein>
    <submittedName>
        <fullName evidence="8">Cytochrome P450</fullName>
    </submittedName>
</protein>
<evidence type="ECO:0000256" key="5">
    <source>
        <dbReference type="ARBA" id="ARBA00023004"/>
    </source>
</evidence>
<keyword evidence="6 7" id="KW-0503">Monooxygenase</keyword>
<gene>
    <name evidence="8" type="ORF">GCM10009831_18830</name>
</gene>
<dbReference type="PANTHER" id="PTHR24291:SF50">
    <property type="entry name" value="BIFUNCTIONAL ALBAFLAVENONE MONOOXYGENASE_TERPENE SYNTHASE"/>
    <property type="match status" value="1"/>
</dbReference>
<evidence type="ECO:0000313" key="8">
    <source>
        <dbReference type="EMBL" id="GAA1709443.1"/>
    </source>
</evidence>
<dbReference type="PROSITE" id="PS00086">
    <property type="entry name" value="CYTOCHROME_P450"/>
    <property type="match status" value="1"/>
</dbReference>
<dbReference type="InterPro" id="IPR050196">
    <property type="entry name" value="Cytochrome_P450_Monoox"/>
</dbReference>
<evidence type="ECO:0000256" key="1">
    <source>
        <dbReference type="ARBA" id="ARBA00010617"/>
    </source>
</evidence>
<dbReference type="CDD" id="cd11053">
    <property type="entry name" value="CYP110-like"/>
    <property type="match status" value="1"/>
</dbReference>
<dbReference type="Proteomes" id="UP001500383">
    <property type="component" value="Unassembled WGS sequence"/>
</dbReference>
<evidence type="ECO:0000256" key="2">
    <source>
        <dbReference type="ARBA" id="ARBA00022617"/>
    </source>
</evidence>
<evidence type="ECO:0000256" key="6">
    <source>
        <dbReference type="ARBA" id="ARBA00023033"/>
    </source>
</evidence>
<dbReference type="InterPro" id="IPR036396">
    <property type="entry name" value="Cyt_P450_sf"/>
</dbReference>
<proteinExistence type="inferred from homology"/>
<dbReference type="InterPro" id="IPR002401">
    <property type="entry name" value="Cyt_P450_E_grp-I"/>
</dbReference>
<evidence type="ECO:0000256" key="7">
    <source>
        <dbReference type="RuleBase" id="RU000461"/>
    </source>
</evidence>
<accession>A0ABN2IQL1</accession>
<name>A0ABN2IQL1_9ACTN</name>
<keyword evidence="5 7" id="KW-0408">Iron</keyword>
<evidence type="ECO:0000256" key="3">
    <source>
        <dbReference type="ARBA" id="ARBA00022723"/>
    </source>
</evidence>
<organism evidence="8 9">
    <name type="scientific">Dietzia cercidiphylli</name>
    <dbReference type="NCBI Taxonomy" id="498199"/>
    <lineage>
        <taxon>Bacteria</taxon>
        <taxon>Bacillati</taxon>
        <taxon>Actinomycetota</taxon>
        <taxon>Actinomycetes</taxon>
        <taxon>Mycobacteriales</taxon>
        <taxon>Dietziaceae</taxon>
        <taxon>Dietzia</taxon>
    </lineage>
</organism>
<sequence>MFAGPAAATPVDSYGVTMDSVTSDDGVPPGPRLPGLVQALLALSAPAAVFPAAARRYGVPFKLDLMPKGRTVVAVADPADIKDVFAGSPSVFHAGKGNELLRPLLGEHSLLLQDGDEHARARRLLAPAFGRREIEGYRSLVEEVTTEQLDRWPRSGRVRAHVLFSELTLEVILRVVFGVTDSARLDRMRPIVARAVDAGPVVMIGMGILPLRRFRPWSRQVRDLATIHAFLHEEIETTRRDPALSGRRDLLALLVRASAQDAQGLSDEELRDQLMTLVAAGHETTATAMAWSVLELARHPGIQDRCVSEIAAGGTEYLDAVLKESLRLHPVVPMVMRELQEPATVGGRTYPRGMTISPSIILAHRSPAAYPAPKEFDPGRFLDDVPTPTTWLPFGGGARRCIGASFAMMEGEVILRKVLERYRLDRVGSGREWPRARNVTLYPWRRARVELRPR</sequence>
<dbReference type="InterPro" id="IPR017972">
    <property type="entry name" value="Cyt_P450_CS"/>
</dbReference>
<keyword evidence="4 7" id="KW-0560">Oxidoreductase</keyword>
<dbReference type="PRINTS" id="PR00385">
    <property type="entry name" value="P450"/>
</dbReference>
<dbReference type="Gene3D" id="1.10.630.10">
    <property type="entry name" value="Cytochrome P450"/>
    <property type="match status" value="1"/>
</dbReference>